<dbReference type="InterPro" id="IPR038071">
    <property type="entry name" value="UROD/MetE-like_sf"/>
</dbReference>
<evidence type="ECO:0000313" key="2">
    <source>
        <dbReference type="Proteomes" id="UP000645966"/>
    </source>
</evidence>
<dbReference type="AlphaFoldDB" id="A0A934I1D8"/>
<keyword evidence="2" id="KW-1185">Reference proteome</keyword>
<name>A0A934I1D8_9CORY</name>
<comment type="caution">
    <text evidence="1">The sequence shown here is derived from an EMBL/GenBank/DDBJ whole genome shotgun (WGS) entry which is preliminary data.</text>
</comment>
<dbReference type="Proteomes" id="UP000645966">
    <property type="component" value="Unassembled WGS sequence"/>
</dbReference>
<sequence>MTGDRARGFGLGPMPGTDMAAAAEIVLGETGQLPAFPELPGRGVGSDPVGRTAALFEGLQVEPGPRAWRLCARPQLLTRRSRDLIEADLDTCGDVWGTGIGTLKIQVTGPWTLAAAIELPDGHRAITDRGALKDLTGALIHGTLDHVAEVQRRFGSAVVVQVDEPLLATVCRGGLSGTSDYETIRAVPVPEAAERLRALNGELRDAGVPEVLLNLTTAPPIWDVVGTCRADTVLLDPRHVTGAEQLDGLGTAVSEGTRVGLGAVPVYPAAVLASGDLNEHSRDIAVRIARLWDELGLHRNQLTSMVDVHPRAGLAAVPGDVAVRALAASRIVAGMLVRDAGDL</sequence>
<protein>
    <recommendedName>
        <fullName evidence="3">Methionine synthase</fullName>
    </recommendedName>
</protein>
<proteinExistence type="predicted"/>
<accession>A0A934I1D8</accession>
<evidence type="ECO:0008006" key="3">
    <source>
        <dbReference type="Google" id="ProtNLM"/>
    </source>
</evidence>
<dbReference type="RefSeq" id="WP_198737357.1">
    <property type="nucleotide sequence ID" value="NZ_JAEIOS010000009.1"/>
</dbReference>
<organism evidence="1 2">
    <name type="scientific">Corynebacterium meridianum</name>
    <dbReference type="NCBI Taxonomy" id="2765363"/>
    <lineage>
        <taxon>Bacteria</taxon>
        <taxon>Bacillati</taxon>
        <taxon>Actinomycetota</taxon>
        <taxon>Actinomycetes</taxon>
        <taxon>Mycobacteriales</taxon>
        <taxon>Corynebacteriaceae</taxon>
        <taxon>Corynebacterium</taxon>
    </lineage>
</organism>
<dbReference type="Gene3D" id="3.20.20.210">
    <property type="match status" value="1"/>
</dbReference>
<evidence type="ECO:0000313" key="1">
    <source>
        <dbReference type="EMBL" id="MBI8988301.1"/>
    </source>
</evidence>
<reference evidence="1" key="1">
    <citation type="submission" date="2020-12" db="EMBL/GenBank/DDBJ databases">
        <title>Genome public.</title>
        <authorList>
            <person name="Sun Q."/>
        </authorList>
    </citation>
    <scope>NUCLEOTIDE SEQUENCE</scope>
    <source>
        <strain evidence="1">CCM 8863</strain>
    </source>
</reference>
<gene>
    <name evidence="1" type="ORF">JDV75_00775</name>
</gene>
<dbReference type="EMBL" id="JAEIOS010000009">
    <property type="protein sequence ID" value="MBI8988301.1"/>
    <property type="molecule type" value="Genomic_DNA"/>
</dbReference>
<dbReference type="SUPFAM" id="SSF51726">
    <property type="entry name" value="UROD/MetE-like"/>
    <property type="match status" value="1"/>
</dbReference>